<reference evidence="1" key="2">
    <citation type="submission" date="2020-09" db="EMBL/GenBank/DDBJ databases">
        <authorList>
            <person name="Sun Q."/>
            <person name="Zhou Y."/>
        </authorList>
    </citation>
    <scope>NUCLEOTIDE SEQUENCE</scope>
    <source>
        <strain evidence="1">CGMCC 1.15343</strain>
    </source>
</reference>
<dbReference type="AlphaFoldDB" id="A0A916TY00"/>
<gene>
    <name evidence="1" type="ORF">GCM10011387_01590</name>
</gene>
<sequence>MFFSCAKDDAAVLESATNVSSQALNEAEQFAWFPTYKEVDPGKDASGSLNTPTEPRLNFPYGPDDEIPKRYPFKVIDKPDLGYVNETCLFDIADLERNKSYHKLQNGSLRIGFFDDGFEPIRLIKLPSSSESGWNAHWGTTPAVEQEKPDVLYYNTWNSRSIIIYLSKPCTEFGFEIAPNNKRSTHSFIVDVGDWLNDDSKGTVSVETKTPSGAALAAIKATKPFRMVRIWSIGSPTLPLAEGMAISNIRYTLAK</sequence>
<dbReference type="Proteomes" id="UP000651668">
    <property type="component" value="Unassembled WGS sequence"/>
</dbReference>
<reference evidence="1" key="1">
    <citation type="journal article" date="2014" name="Int. J. Syst. Evol. Microbiol.">
        <title>Complete genome sequence of Corynebacterium casei LMG S-19264T (=DSM 44701T), isolated from a smear-ripened cheese.</title>
        <authorList>
            <consortium name="US DOE Joint Genome Institute (JGI-PGF)"/>
            <person name="Walter F."/>
            <person name="Albersmeier A."/>
            <person name="Kalinowski J."/>
            <person name="Ruckert C."/>
        </authorList>
    </citation>
    <scope>NUCLEOTIDE SEQUENCE</scope>
    <source>
        <strain evidence="1">CGMCC 1.15343</strain>
    </source>
</reference>
<name>A0A916TY00_9SPHI</name>
<keyword evidence="2" id="KW-1185">Reference proteome</keyword>
<proteinExistence type="predicted"/>
<evidence type="ECO:0000313" key="1">
    <source>
        <dbReference type="EMBL" id="GGC51819.1"/>
    </source>
</evidence>
<evidence type="ECO:0000313" key="2">
    <source>
        <dbReference type="Proteomes" id="UP000651668"/>
    </source>
</evidence>
<accession>A0A916TY00</accession>
<dbReference type="EMBL" id="BMIL01000001">
    <property type="protein sequence ID" value="GGC51819.1"/>
    <property type="molecule type" value="Genomic_DNA"/>
</dbReference>
<comment type="caution">
    <text evidence="1">The sequence shown here is derived from an EMBL/GenBank/DDBJ whole genome shotgun (WGS) entry which is preliminary data.</text>
</comment>
<organism evidence="1 2">
    <name type="scientific">Pedobacter quisquiliarum</name>
    <dbReference type="NCBI Taxonomy" id="1834438"/>
    <lineage>
        <taxon>Bacteria</taxon>
        <taxon>Pseudomonadati</taxon>
        <taxon>Bacteroidota</taxon>
        <taxon>Sphingobacteriia</taxon>
        <taxon>Sphingobacteriales</taxon>
        <taxon>Sphingobacteriaceae</taxon>
        <taxon>Pedobacter</taxon>
    </lineage>
</organism>
<protein>
    <submittedName>
        <fullName evidence="1">Uncharacterized protein</fullName>
    </submittedName>
</protein>